<dbReference type="Proteomes" id="UP001172082">
    <property type="component" value="Unassembled WGS sequence"/>
</dbReference>
<reference evidence="2" key="1">
    <citation type="submission" date="2023-06" db="EMBL/GenBank/DDBJ databases">
        <title>Genomic of Parafulvivirga corallium.</title>
        <authorList>
            <person name="Wang G."/>
        </authorList>
    </citation>
    <scope>NUCLEOTIDE SEQUENCE</scope>
    <source>
        <strain evidence="2">BMA10</strain>
    </source>
</reference>
<evidence type="ECO:0000313" key="2">
    <source>
        <dbReference type="EMBL" id="MDN5204486.1"/>
    </source>
</evidence>
<comment type="caution">
    <text evidence="2">The sequence shown here is derived from an EMBL/GenBank/DDBJ whole genome shotgun (WGS) entry which is preliminary data.</text>
</comment>
<dbReference type="RefSeq" id="WP_346754507.1">
    <property type="nucleotide sequence ID" value="NZ_JAUJEA010000011.1"/>
</dbReference>
<organism evidence="2 3">
    <name type="scientific">Splendidivirga corallicola</name>
    <dbReference type="NCBI Taxonomy" id="3051826"/>
    <lineage>
        <taxon>Bacteria</taxon>
        <taxon>Pseudomonadati</taxon>
        <taxon>Bacteroidota</taxon>
        <taxon>Cytophagia</taxon>
        <taxon>Cytophagales</taxon>
        <taxon>Splendidivirgaceae</taxon>
        <taxon>Splendidivirga</taxon>
    </lineage>
</organism>
<dbReference type="EMBL" id="JAUJEA010000011">
    <property type="protein sequence ID" value="MDN5204486.1"/>
    <property type="molecule type" value="Genomic_DNA"/>
</dbReference>
<sequence length="241" mass="26974">MPEPLQKRIQYFHDEVILEGYLSRQAFATQRSPGIIIAHEWMGIEPHIIEYADALALRGYTAFVVDLYGKSNVPENYEEAKTLSDELRNNRHLLRERMLAGLDVLRQQDNVDASRIAAIGFSLGGCAVMELGRTGENIKGLVSFYGDVGSPHKENAKLIKGKVLVLHGGSDPYVNMEHVTDFNDEMKSGNIACEIVIYSQALHGFSNPKESKSANAGSSFDEHVHCMAWERMLLFLEEVFS</sequence>
<protein>
    <submittedName>
        <fullName evidence="2">Dienelactone hydrolase family protein</fullName>
        <ecNumber evidence="2">3.1.-.-</ecNumber>
    </submittedName>
</protein>
<dbReference type="PANTHER" id="PTHR22946:SF0">
    <property type="entry name" value="DIENELACTONE HYDROLASE DOMAIN-CONTAINING PROTEIN"/>
    <property type="match status" value="1"/>
</dbReference>
<dbReference type="Pfam" id="PF01738">
    <property type="entry name" value="DLH"/>
    <property type="match status" value="1"/>
</dbReference>
<proteinExistence type="predicted"/>
<dbReference type="PANTHER" id="PTHR22946">
    <property type="entry name" value="DIENELACTONE HYDROLASE DOMAIN-CONTAINING PROTEIN-RELATED"/>
    <property type="match status" value="1"/>
</dbReference>
<evidence type="ECO:0000313" key="3">
    <source>
        <dbReference type="Proteomes" id="UP001172082"/>
    </source>
</evidence>
<dbReference type="EC" id="3.1.-.-" evidence="2"/>
<dbReference type="InterPro" id="IPR029058">
    <property type="entry name" value="AB_hydrolase_fold"/>
</dbReference>
<feature type="domain" description="Dienelactone hydrolase" evidence="1">
    <location>
        <begin position="19"/>
        <end position="239"/>
    </location>
</feature>
<dbReference type="Gene3D" id="3.40.50.1820">
    <property type="entry name" value="alpha/beta hydrolase"/>
    <property type="match status" value="1"/>
</dbReference>
<name>A0ABT8KUM2_9BACT</name>
<dbReference type="SUPFAM" id="SSF53474">
    <property type="entry name" value="alpha/beta-Hydrolases"/>
    <property type="match status" value="1"/>
</dbReference>
<evidence type="ECO:0000259" key="1">
    <source>
        <dbReference type="Pfam" id="PF01738"/>
    </source>
</evidence>
<dbReference type="InterPro" id="IPR050261">
    <property type="entry name" value="FrsA_esterase"/>
</dbReference>
<accession>A0ABT8KUM2</accession>
<dbReference type="GO" id="GO:0016787">
    <property type="term" value="F:hydrolase activity"/>
    <property type="evidence" value="ECO:0007669"/>
    <property type="project" value="UniProtKB-KW"/>
</dbReference>
<dbReference type="InterPro" id="IPR002925">
    <property type="entry name" value="Dienelactn_hydro"/>
</dbReference>
<keyword evidence="2" id="KW-0378">Hydrolase</keyword>
<keyword evidence="3" id="KW-1185">Reference proteome</keyword>
<gene>
    <name evidence="2" type="ORF">QQ008_24040</name>
</gene>